<organism evidence="2 3">
    <name type="scientific">Candidatus Zambryskibacteria bacterium RIFCSPLOWO2_02_FULL_39_14</name>
    <dbReference type="NCBI Taxonomy" id="1802769"/>
    <lineage>
        <taxon>Bacteria</taxon>
        <taxon>Candidatus Zambryskiibacteriota</taxon>
    </lineage>
</organism>
<dbReference type="Pfam" id="PF01936">
    <property type="entry name" value="NYN"/>
    <property type="match status" value="1"/>
</dbReference>
<accession>A0A1G2UHW9</accession>
<sequence>MKRFAFIDVQNTASTTRKLLGFIIDWHKLCEYLKDKWHCEKVFFYSGINEGDTETAKEFDFLSRNGCIVKAKTVFAYKRPDKTISIKCVECGKENVEIVDMGYNRKSNCDVDLTVDAMEEAGPGKEFFIFTGDGDFEYLIRKVVEKSTKVYIVSSNAGLRKPGISTKRLSTKLKDLVNENRGKINLINIDSWKMKIKKDL</sequence>
<proteinExistence type="predicted"/>
<dbReference type="GO" id="GO:0004540">
    <property type="term" value="F:RNA nuclease activity"/>
    <property type="evidence" value="ECO:0007669"/>
    <property type="project" value="InterPro"/>
</dbReference>
<gene>
    <name evidence="2" type="ORF">A3I86_01365</name>
</gene>
<feature type="domain" description="NYN" evidence="1">
    <location>
        <begin position="6"/>
        <end position="155"/>
    </location>
</feature>
<comment type="caution">
    <text evidence="2">The sequence shown here is derived from an EMBL/GenBank/DDBJ whole genome shotgun (WGS) entry which is preliminary data.</text>
</comment>
<dbReference type="AlphaFoldDB" id="A0A1G2UHW9"/>
<dbReference type="Gene3D" id="3.40.50.1010">
    <property type="entry name" value="5'-nuclease"/>
    <property type="match status" value="1"/>
</dbReference>
<reference evidence="2 3" key="1">
    <citation type="journal article" date="2016" name="Nat. Commun.">
        <title>Thousands of microbial genomes shed light on interconnected biogeochemical processes in an aquifer system.</title>
        <authorList>
            <person name="Anantharaman K."/>
            <person name="Brown C.T."/>
            <person name="Hug L.A."/>
            <person name="Sharon I."/>
            <person name="Castelle C.J."/>
            <person name="Probst A.J."/>
            <person name="Thomas B.C."/>
            <person name="Singh A."/>
            <person name="Wilkins M.J."/>
            <person name="Karaoz U."/>
            <person name="Brodie E.L."/>
            <person name="Williams K.H."/>
            <person name="Hubbard S.S."/>
            <person name="Banfield J.F."/>
        </authorList>
    </citation>
    <scope>NUCLEOTIDE SEQUENCE [LARGE SCALE GENOMIC DNA]</scope>
</reference>
<dbReference type="InterPro" id="IPR047140">
    <property type="entry name" value="LabA"/>
</dbReference>
<evidence type="ECO:0000313" key="2">
    <source>
        <dbReference type="EMBL" id="OHB08995.1"/>
    </source>
</evidence>
<name>A0A1G2UHW9_9BACT</name>
<dbReference type="PANTHER" id="PTHR35458:SF8">
    <property type="entry name" value="SLR0650 PROTEIN"/>
    <property type="match status" value="1"/>
</dbReference>
<dbReference type="Proteomes" id="UP000177096">
    <property type="component" value="Unassembled WGS sequence"/>
</dbReference>
<dbReference type="InterPro" id="IPR021139">
    <property type="entry name" value="NYN"/>
</dbReference>
<evidence type="ECO:0000259" key="1">
    <source>
        <dbReference type="Pfam" id="PF01936"/>
    </source>
</evidence>
<dbReference type="PANTHER" id="PTHR35458">
    <property type="entry name" value="SLR0755 PROTEIN"/>
    <property type="match status" value="1"/>
</dbReference>
<evidence type="ECO:0000313" key="3">
    <source>
        <dbReference type="Proteomes" id="UP000177096"/>
    </source>
</evidence>
<protein>
    <recommendedName>
        <fullName evidence="1">NYN domain-containing protein</fullName>
    </recommendedName>
</protein>
<dbReference type="EMBL" id="MHWM01000014">
    <property type="protein sequence ID" value="OHB08995.1"/>
    <property type="molecule type" value="Genomic_DNA"/>
</dbReference>